<dbReference type="GO" id="GO:0016787">
    <property type="term" value="F:hydrolase activity"/>
    <property type="evidence" value="ECO:0007669"/>
    <property type="project" value="UniProtKB-KW"/>
</dbReference>
<keyword evidence="5" id="KW-0067">ATP-binding</keyword>
<evidence type="ECO:0000256" key="3">
    <source>
        <dbReference type="ARBA" id="ARBA00022801"/>
    </source>
</evidence>
<dbReference type="InterPro" id="IPR014001">
    <property type="entry name" value="Helicase_ATP-bd"/>
</dbReference>
<dbReference type="GO" id="GO:0002151">
    <property type="term" value="F:G-quadruplex RNA binding"/>
    <property type="evidence" value="ECO:0007669"/>
    <property type="project" value="TreeGrafter"/>
</dbReference>
<dbReference type="GO" id="GO:0051880">
    <property type="term" value="F:G-quadruplex DNA binding"/>
    <property type="evidence" value="ECO:0007669"/>
    <property type="project" value="TreeGrafter"/>
</dbReference>
<name>A0AAJ7E081_9HYME</name>
<dbReference type="InterPro" id="IPR002464">
    <property type="entry name" value="DNA/RNA_helicase_DEAH_CS"/>
</dbReference>
<dbReference type="GO" id="GO:0005737">
    <property type="term" value="C:cytoplasm"/>
    <property type="evidence" value="ECO:0007669"/>
    <property type="project" value="TreeGrafter"/>
</dbReference>
<dbReference type="GO" id="GO:0003724">
    <property type="term" value="F:RNA helicase activity"/>
    <property type="evidence" value="ECO:0007669"/>
    <property type="project" value="UniProtKB-EC"/>
</dbReference>
<dbReference type="InterPro" id="IPR001650">
    <property type="entry name" value="Helicase_C-like"/>
</dbReference>
<dbReference type="Pfam" id="PF00271">
    <property type="entry name" value="Helicase_C"/>
    <property type="match status" value="1"/>
</dbReference>
<keyword evidence="4 12" id="KW-0347">Helicase</keyword>
<dbReference type="PANTHER" id="PTHR18934:SF237">
    <property type="entry name" value="ATP-DEPENDENT DNA_RNA HELICASE DHX36"/>
    <property type="match status" value="1"/>
</dbReference>
<dbReference type="PANTHER" id="PTHR18934">
    <property type="entry name" value="ATP-DEPENDENT RNA HELICASE"/>
    <property type="match status" value="1"/>
</dbReference>
<feature type="region of interest" description="Disordered" evidence="8">
    <location>
        <begin position="14"/>
        <end position="41"/>
    </location>
</feature>
<dbReference type="GeneID" id="105366238"/>
<dbReference type="InterPro" id="IPR011709">
    <property type="entry name" value="DEAD-box_helicase_OB_fold"/>
</dbReference>
<organism evidence="11 12">
    <name type="scientific">Ceratosolen solmsi marchali</name>
    <dbReference type="NCBI Taxonomy" id="326594"/>
    <lineage>
        <taxon>Eukaryota</taxon>
        <taxon>Metazoa</taxon>
        <taxon>Ecdysozoa</taxon>
        <taxon>Arthropoda</taxon>
        <taxon>Hexapoda</taxon>
        <taxon>Insecta</taxon>
        <taxon>Pterygota</taxon>
        <taxon>Neoptera</taxon>
        <taxon>Endopterygota</taxon>
        <taxon>Hymenoptera</taxon>
        <taxon>Apocrita</taxon>
        <taxon>Proctotrupomorpha</taxon>
        <taxon>Chalcidoidea</taxon>
        <taxon>Agaonidae</taxon>
        <taxon>Agaoninae</taxon>
        <taxon>Ceratosolen</taxon>
    </lineage>
</organism>
<dbReference type="Gene3D" id="1.20.120.1080">
    <property type="match status" value="1"/>
</dbReference>
<dbReference type="FunFam" id="1.20.120.1080:FF:000002">
    <property type="entry name" value="Putative ATP-dependent RNA helicase DHX36"/>
    <property type="match status" value="1"/>
</dbReference>
<protein>
    <recommendedName>
        <fullName evidence="1">RNA helicase</fullName>
        <ecNumber evidence="1">3.6.4.13</ecNumber>
    </recommendedName>
</protein>
<evidence type="ECO:0000256" key="6">
    <source>
        <dbReference type="ARBA" id="ARBA00022884"/>
    </source>
</evidence>
<gene>
    <name evidence="12" type="primary">LOC105366238</name>
</gene>
<dbReference type="InterPro" id="IPR027417">
    <property type="entry name" value="P-loop_NTPase"/>
</dbReference>
<keyword evidence="11" id="KW-1185">Reference proteome</keyword>
<dbReference type="Proteomes" id="UP000695007">
    <property type="component" value="Unplaced"/>
</dbReference>
<dbReference type="PROSITE" id="PS51192">
    <property type="entry name" value="HELICASE_ATP_BIND_1"/>
    <property type="match status" value="1"/>
</dbReference>
<dbReference type="AlphaFoldDB" id="A0AAJ7E081"/>
<evidence type="ECO:0000256" key="2">
    <source>
        <dbReference type="ARBA" id="ARBA00022741"/>
    </source>
</evidence>
<dbReference type="Pfam" id="PF04408">
    <property type="entry name" value="WHD_HA2"/>
    <property type="match status" value="1"/>
</dbReference>
<evidence type="ECO:0000259" key="10">
    <source>
        <dbReference type="PROSITE" id="PS51194"/>
    </source>
</evidence>
<evidence type="ECO:0000313" key="11">
    <source>
        <dbReference type="Proteomes" id="UP000695007"/>
    </source>
</evidence>
<dbReference type="Gene3D" id="3.40.50.300">
    <property type="entry name" value="P-loop containing nucleotide triphosphate hydrolases"/>
    <property type="match status" value="2"/>
</dbReference>
<reference evidence="12" key="1">
    <citation type="submission" date="2025-08" db="UniProtKB">
        <authorList>
            <consortium name="RefSeq"/>
        </authorList>
    </citation>
    <scope>IDENTIFICATION</scope>
</reference>
<dbReference type="RefSeq" id="XP_011502904.1">
    <property type="nucleotide sequence ID" value="XM_011504602.1"/>
</dbReference>
<dbReference type="GO" id="GO:0005524">
    <property type="term" value="F:ATP binding"/>
    <property type="evidence" value="ECO:0007669"/>
    <property type="project" value="UniProtKB-KW"/>
</dbReference>
<dbReference type="SMART" id="SM00847">
    <property type="entry name" value="HA2"/>
    <property type="match status" value="1"/>
</dbReference>
<evidence type="ECO:0000256" key="8">
    <source>
        <dbReference type="SAM" id="MobiDB-lite"/>
    </source>
</evidence>
<keyword evidence="2" id="KW-0547">Nucleotide-binding</keyword>
<feature type="domain" description="Helicase ATP-binding" evidence="9">
    <location>
        <begin position="203"/>
        <end position="371"/>
    </location>
</feature>
<dbReference type="KEGG" id="csol:105366238"/>
<sequence length="979" mass="112639">MTAECFNRFSRYKSPRHRGKNNRMHYKNIDQSAEGSSQANNSEMTMEFYNRPSRGRPPGLKGKSIGLYYRDKMIKNNRYKPKSRIKIRPSTLNMIQKLILHPKCTEKKSYNYKLQNSINEDYGKQYNHILDPKFKRKFLSLISGNLQHKIEQDLTTKPLLERRESVDINLLNELNDKRLTSEYKKLLDFRKKLPAYQNKQSILDLINANQIVLISGETGCGKTTQVAQLILDYEIECGRGSTTCIACTQPRRISAISVAERVAVERVENLGNSVGYHIRLEKILARPYGSIVFCTTGMLLQFMQIDAALRNYSHIILDEIHERSIHSDIIITLLKFILPKRSDLKLILMSATLNSDQFSKYYNDCPSMHISGFTFPVEEFYLEDILKITHFKFPKEGKVGTWQKYLKKNINKEMELINHKALIESYYTYSNFINLYSVDLWEELLNPKSEDISFDLILDLTKHICLTQKPGAVLIFLPGLIDITGLHKLFLESDNFPQDICVFYALHSKMPTAEQKEIFDIPPPGIRKIIISTVLAETSITIEDVVYVIDCGKQKLSKFDIKNNLQTLDIEWISKANALQRRGRAGRVQPGICYHLYTKARAETLDQYPLPEILRIRLEEIILQIKILQIGKVDTFLATMLDAPDPKTISVSLQLLRQLKALDDQENLTPLGYHLAHLPLDPRTGKIIILAAMFSCIDPIFSIVASLSFKDPFYCPLGKEIDAIKKKIELGLNQFSDHIAICEALKRFEEIGYKGMKRSLCQEYFLSWNTMKLLSDMKKQFASYLYEMNFLRNNNPKDHVANRNSKNKSLIKSIICAGFYPNIAIVEKISGSNIKAYTVEKETVYLHPSSINHYAHNFPTPYLTYFLKRKSSKIYLFDTTCVSPIALIFAAPSMFIVKGQEGDLITIPNDITFICNEGAHLIEILHKKLDDILEFKINNPDVIAWGTYEGNILTAMIELLSDSDKDFELPEHRILPRYK</sequence>
<evidence type="ECO:0000313" key="12">
    <source>
        <dbReference type="RefSeq" id="XP_011502904.1"/>
    </source>
</evidence>
<dbReference type="SMART" id="SM00487">
    <property type="entry name" value="DEXDc"/>
    <property type="match status" value="1"/>
</dbReference>
<dbReference type="CDD" id="cd18791">
    <property type="entry name" value="SF2_C_RHA"/>
    <property type="match status" value="1"/>
</dbReference>
<dbReference type="GO" id="GO:0003678">
    <property type="term" value="F:DNA helicase activity"/>
    <property type="evidence" value="ECO:0007669"/>
    <property type="project" value="TreeGrafter"/>
</dbReference>
<keyword evidence="6" id="KW-0694">RNA-binding</keyword>
<feature type="compositionally biased region" description="Basic residues" evidence="8">
    <location>
        <begin position="14"/>
        <end position="26"/>
    </location>
</feature>
<feature type="compositionally biased region" description="Polar residues" evidence="8">
    <location>
        <begin position="29"/>
        <end position="41"/>
    </location>
</feature>
<dbReference type="Pfam" id="PF00270">
    <property type="entry name" value="DEAD"/>
    <property type="match status" value="1"/>
</dbReference>
<accession>A0AAJ7E081</accession>
<dbReference type="SMART" id="SM00490">
    <property type="entry name" value="HELICc"/>
    <property type="match status" value="1"/>
</dbReference>
<comment type="similarity">
    <text evidence="7">Belongs to the DExH box helicase family.</text>
</comment>
<dbReference type="Pfam" id="PF07717">
    <property type="entry name" value="OB_NTP_bind"/>
    <property type="match status" value="1"/>
</dbReference>
<dbReference type="FunFam" id="3.40.50.300:FF:000526">
    <property type="entry name" value="DExH-box ATP-dependent RNA helicase DExH3"/>
    <property type="match status" value="1"/>
</dbReference>
<dbReference type="PROSITE" id="PS51194">
    <property type="entry name" value="HELICASE_CTER"/>
    <property type="match status" value="1"/>
</dbReference>
<proteinExistence type="inferred from homology"/>
<evidence type="ECO:0000256" key="1">
    <source>
        <dbReference type="ARBA" id="ARBA00012552"/>
    </source>
</evidence>
<dbReference type="InterPro" id="IPR048333">
    <property type="entry name" value="HA2_WH"/>
</dbReference>
<keyword evidence="3" id="KW-0378">Hydrolase</keyword>
<dbReference type="PROSITE" id="PS00690">
    <property type="entry name" value="DEAH_ATP_HELICASE"/>
    <property type="match status" value="1"/>
</dbReference>
<evidence type="ECO:0000259" key="9">
    <source>
        <dbReference type="PROSITE" id="PS51192"/>
    </source>
</evidence>
<evidence type="ECO:0000256" key="5">
    <source>
        <dbReference type="ARBA" id="ARBA00022840"/>
    </source>
</evidence>
<dbReference type="InterPro" id="IPR007502">
    <property type="entry name" value="Helicase-assoc_dom"/>
</dbReference>
<dbReference type="Pfam" id="PF21010">
    <property type="entry name" value="HA2_C"/>
    <property type="match status" value="1"/>
</dbReference>
<dbReference type="GO" id="GO:0005634">
    <property type="term" value="C:nucleus"/>
    <property type="evidence" value="ECO:0007669"/>
    <property type="project" value="TreeGrafter"/>
</dbReference>
<dbReference type="SUPFAM" id="SSF52540">
    <property type="entry name" value="P-loop containing nucleoside triphosphate hydrolases"/>
    <property type="match status" value="1"/>
</dbReference>
<evidence type="ECO:0000256" key="7">
    <source>
        <dbReference type="ARBA" id="ARBA00060772"/>
    </source>
</evidence>
<evidence type="ECO:0000256" key="4">
    <source>
        <dbReference type="ARBA" id="ARBA00022806"/>
    </source>
</evidence>
<dbReference type="EC" id="3.6.4.13" evidence="1"/>
<feature type="domain" description="Helicase C-terminal" evidence="10">
    <location>
        <begin position="459"/>
        <end position="629"/>
    </location>
</feature>
<dbReference type="InterPro" id="IPR011545">
    <property type="entry name" value="DEAD/DEAH_box_helicase_dom"/>
</dbReference>